<dbReference type="InterPro" id="IPR013780">
    <property type="entry name" value="Glyco_hydro_b"/>
</dbReference>
<name>C1MIE5_MICPC</name>
<dbReference type="Proteomes" id="UP000001876">
    <property type="component" value="Unassembled WGS sequence"/>
</dbReference>
<gene>
    <name evidence="5" type="primary">PUL1</name>
    <name evidence="5" type="ORF">MICPUCDRAFT_24397</name>
</gene>
<dbReference type="Pfam" id="PF17967">
    <property type="entry name" value="Pullulanase_N2"/>
    <property type="match status" value="1"/>
</dbReference>
<dbReference type="GeneID" id="9681236"/>
<dbReference type="OrthoDB" id="204980at2759"/>
<evidence type="ECO:0000313" key="6">
    <source>
        <dbReference type="Proteomes" id="UP000001876"/>
    </source>
</evidence>
<dbReference type="STRING" id="564608.C1MIE5"/>
<proteinExistence type="inferred from homology"/>
<evidence type="ECO:0000256" key="1">
    <source>
        <dbReference type="ARBA" id="ARBA00008061"/>
    </source>
</evidence>
<protein>
    <submittedName>
        <fullName evidence="5">Glycoside hydrolase family 13 protein</fullName>
    </submittedName>
</protein>
<dbReference type="OMA" id="DKIVPWY"/>
<dbReference type="KEGG" id="mpp:MICPUCDRAFT_24397"/>
<keyword evidence="6" id="KW-1185">Reference proteome</keyword>
<comment type="similarity">
    <text evidence="1">Belongs to the glycosyl hydrolase 13 family.</text>
</comment>
<evidence type="ECO:0000313" key="5">
    <source>
        <dbReference type="EMBL" id="EEH60905.1"/>
    </source>
</evidence>
<dbReference type="InterPro" id="IPR004193">
    <property type="entry name" value="Glyco_hydro_13_N"/>
</dbReference>
<dbReference type="Pfam" id="PF11852">
    <property type="entry name" value="Pullul_strch_C"/>
    <property type="match status" value="1"/>
</dbReference>
<evidence type="ECO:0000259" key="2">
    <source>
        <dbReference type="Pfam" id="PF02922"/>
    </source>
</evidence>
<dbReference type="SUPFAM" id="SSF81296">
    <property type="entry name" value="E set domains"/>
    <property type="match status" value="2"/>
</dbReference>
<reference evidence="5 6" key="1">
    <citation type="journal article" date="2009" name="Science">
        <title>Green evolution and dynamic adaptations revealed by genomes of the marine picoeukaryotes Micromonas.</title>
        <authorList>
            <person name="Worden A.Z."/>
            <person name="Lee J.H."/>
            <person name="Mock T."/>
            <person name="Rouze P."/>
            <person name="Simmons M.P."/>
            <person name="Aerts A.L."/>
            <person name="Allen A.E."/>
            <person name="Cuvelier M.L."/>
            <person name="Derelle E."/>
            <person name="Everett M.V."/>
            <person name="Foulon E."/>
            <person name="Grimwood J."/>
            <person name="Gundlach H."/>
            <person name="Henrissat B."/>
            <person name="Napoli C."/>
            <person name="McDonald S.M."/>
            <person name="Parker M.S."/>
            <person name="Rombauts S."/>
            <person name="Salamov A."/>
            <person name="Von Dassow P."/>
            <person name="Badger J.H."/>
            <person name="Coutinho P.M."/>
            <person name="Demir E."/>
            <person name="Dubchak I."/>
            <person name="Gentemann C."/>
            <person name="Eikrem W."/>
            <person name="Gready J.E."/>
            <person name="John U."/>
            <person name="Lanier W."/>
            <person name="Lindquist E.A."/>
            <person name="Lucas S."/>
            <person name="Mayer K.F."/>
            <person name="Moreau H."/>
            <person name="Not F."/>
            <person name="Otillar R."/>
            <person name="Panaud O."/>
            <person name="Pangilinan J."/>
            <person name="Paulsen I."/>
            <person name="Piegu B."/>
            <person name="Poliakov A."/>
            <person name="Robbens S."/>
            <person name="Schmutz J."/>
            <person name="Toulza E."/>
            <person name="Wyss T."/>
            <person name="Zelensky A."/>
            <person name="Zhou K."/>
            <person name="Armbrust E.V."/>
            <person name="Bhattacharya D."/>
            <person name="Goodenough U.W."/>
            <person name="Van de Peer Y."/>
            <person name="Grigoriev I.V."/>
        </authorList>
    </citation>
    <scope>NUCLEOTIDE SEQUENCE [LARGE SCALE GENOMIC DNA]</scope>
    <source>
        <strain evidence="5 6">CCMP1545</strain>
    </source>
</reference>
<dbReference type="Gene3D" id="2.60.40.1180">
    <property type="entry name" value="Golgi alpha-mannosidase II"/>
    <property type="match status" value="1"/>
</dbReference>
<dbReference type="Gene3D" id="2.60.40.10">
    <property type="entry name" value="Immunoglobulins"/>
    <property type="match status" value="1"/>
</dbReference>
<dbReference type="InterPro" id="IPR024561">
    <property type="entry name" value="Pullul_strch_C"/>
</dbReference>
<dbReference type="SUPFAM" id="SSF51011">
    <property type="entry name" value="Glycosyl hydrolase domain"/>
    <property type="match status" value="1"/>
</dbReference>
<dbReference type="SUPFAM" id="SSF51445">
    <property type="entry name" value="(Trans)glycosidases"/>
    <property type="match status" value="1"/>
</dbReference>
<dbReference type="Gene3D" id="3.20.20.80">
    <property type="entry name" value="Glycosidases"/>
    <property type="match status" value="1"/>
</dbReference>
<dbReference type="PANTHER" id="PTHR43002">
    <property type="entry name" value="GLYCOGEN DEBRANCHING ENZYME"/>
    <property type="match status" value="1"/>
</dbReference>
<dbReference type="eggNOG" id="KOG0470">
    <property type="taxonomic scope" value="Eukaryota"/>
</dbReference>
<evidence type="ECO:0000259" key="3">
    <source>
        <dbReference type="Pfam" id="PF11852"/>
    </source>
</evidence>
<dbReference type="InterPro" id="IPR013783">
    <property type="entry name" value="Ig-like_fold"/>
</dbReference>
<accession>C1MIE5</accession>
<dbReference type="InterPro" id="IPR017853">
    <property type="entry name" value="GH"/>
</dbReference>
<feature type="domain" description="Glycoside hydrolase family 13 N-terminal" evidence="2">
    <location>
        <begin position="252"/>
        <end position="349"/>
    </location>
</feature>
<dbReference type="CDD" id="cd11341">
    <property type="entry name" value="AmyAc_Pullulanase_LD-like"/>
    <property type="match status" value="1"/>
</dbReference>
<dbReference type="Pfam" id="PF02922">
    <property type="entry name" value="CBM_48"/>
    <property type="match status" value="1"/>
</dbReference>
<dbReference type="RefSeq" id="XP_003055653.1">
    <property type="nucleotide sequence ID" value="XM_003055607.1"/>
</dbReference>
<dbReference type="NCBIfam" id="TIGR02103">
    <property type="entry name" value="pullul_strch"/>
    <property type="match status" value="1"/>
</dbReference>
<feature type="domain" description="Pullulanase N2" evidence="4">
    <location>
        <begin position="104"/>
        <end position="243"/>
    </location>
</feature>
<sequence>MHVWDDVYDPTPWDAPLAPGVAGAFCDATDRVHTEGWVTYEVKLPPEGAKTVSFVIHRGEEQCVRIEGLDVEAMATRPSSSIFFFTEEPDVAKMARAWGCDLTKARAVWLTRDIVAVPFHVDPEDLSGVFELVASDRAGLVVDDDHRSLRSVRGDALVTRIRLIPPSDDAGGWTAPDAIAAGEKFPHVKHAGYCCLRLPTTPTSTPDVARLLKSQIAVAKIEDYGDGYVNAATSVQTHGAIDDVCGGYEGALGCELTKDMQSVMIRLWAPTAQSVRLRLFDDARGDGPRETIEMRENFEGPGVWSVKGPREWYGKYYQYEIVTYHQWGGGAPEGGMGNVTTSIATDPYARSLSSDGERVHIVDVRNDPALKPPGWDRLIKPYPTGPDPAPTGRYEPTDMAIYELHVRDFSALDETVPERLRGKYGAFGVQNATCTNHLASLADAGLTHVHLLPTYDFGSVPEKPEWQEWVDPEYLARFESNSEEQQKAVAAVANNDAFNWGYDPVHYGVPEGSYSTDPDGSARIIEYRQMVSDLARMNLRVVCDVVYNHTLSAGPEDRQSVLDKCVPGYYHRRNFDGNYEQSTCCNNTASENRMMEKLIVDDLVHWAKDYKVDGFRFDLMGHLMLRTVRRARDALDRLTLERDGVDGKSIYMYGEGWDYAEVERNRVGVNASQKNLAGTGIGSFNDRLREGVMGGSPFGDPRVQGVLTGLFFDPNGFIDQGPPERQYEELTKDSEKVIVAMAGNLAGFKFMNREGFETEGKHACWFDSFVAYAGEPSETVNYVSAHDNETLFDGITLRSNPDVPIGVRCRLNRVAMSIVAFSQGVPFFHAGDEILRSKSLDRDSYNSGDWFNRLDYSGDTHNFGIGLPGREKNGDRYPYISHLLGDLSSRPSKEEILRASDHFRECLAMRRSSPLFRLRALDEINRRCTHYNVGPLQQPGVFILHISDDPADGVREICPHFKRVLVCVNVSPHTKPIVDENLKVALAGSEMMLHPLQGKVSPDAYLDPGPGGCACEGGVPTVPPHTVAVFVEMR</sequence>
<dbReference type="EMBL" id="GG663735">
    <property type="protein sequence ID" value="EEH60905.1"/>
    <property type="molecule type" value="Genomic_DNA"/>
</dbReference>
<dbReference type="InterPro" id="IPR040671">
    <property type="entry name" value="Pullulanase_N2"/>
</dbReference>
<dbReference type="CDD" id="cd02860">
    <property type="entry name" value="E_set_Pullulanase"/>
    <property type="match status" value="1"/>
</dbReference>
<dbReference type="GO" id="GO:0051060">
    <property type="term" value="F:pullulanase activity"/>
    <property type="evidence" value="ECO:0007669"/>
    <property type="project" value="InterPro"/>
</dbReference>
<dbReference type="Gene3D" id="2.60.40.1130">
    <property type="entry name" value="Rab geranylgeranyltransferase alpha-subunit, insert domain"/>
    <property type="match status" value="1"/>
</dbReference>
<evidence type="ECO:0000259" key="4">
    <source>
        <dbReference type="Pfam" id="PF17967"/>
    </source>
</evidence>
<dbReference type="InterPro" id="IPR014756">
    <property type="entry name" value="Ig_E-set"/>
</dbReference>
<feature type="domain" description="Alpha-1,6-glucosidases pullulanase-type C-terminal" evidence="3">
    <location>
        <begin position="859"/>
        <end position="1032"/>
    </location>
</feature>
<organism evidence="6">
    <name type="scientific">Micromonas pusilla (strain CCMP1545)</name>
    <name type="common">Picoplanktonic green alga</name>
    <dbReference type="NCBI Taxonomy" id="564608"/>
    <lineage>
        <taxon>Eukaryota</taxon>
        <taxon>Viridiplantae</taxon>
        <taxon>Chlorophyta</taxon>
        <taxon>Mamiellophyceae</taxon>
        <taxon>Mamiellales</taxon>
        <taxon>Mamiellaceae</taxon>
        <taxon>Micromonas</taxon>
    </lineage>
</organism>
<dbReference type="GO" id="GO:0005975">
    <property type="term" value="P:carbohydrate metabolic process"/>
    <property type="evidence" value="ECO:0007669"/>
    <property type="project" value="InterPro"/>
</dbReference>
<keyword evidence="5" id="KW-0378">Hydrolase</keyword>
<dbReference type="InterPro" id="IPR011839">
    <property type="entry name" value="Pullul_strch"/>
</dbReference>
<dbReference type="AlphaFoldDB" id="C1MIE5"/>